<dbReference type="EMBL" id="AP021853">
    <property type="protein sequence ID" value="BBN97473.1"/>
    <property type="molecule type" value="Genomic_DNA"/>
</dbReference>
<dbReference type="RefSeq" id="WP_172968923.1">
    <property type="nucleotide sequence ID" value="NZ_AP021853.1"/>
</dbReference>
<protein>
    <submittedName>
        <fullName evidence="1">Uncharacterized protein</fullName>
    </submittedName>
</protein>
<dbReference type="AlphaFoldDB" id="A0A5K7WYQ3"/>
<organism evidence="1 2">
    <name type="scientific">Sporolactobacillus terrae</name>
    <dbReference type="NCBI Taxonomy" id="269673"/>
    <lineage>
        <taxon>Bacteria</taxon>
        <taxon>Bacillati</taxon>
        <taxon>Bacillota</taxon>
        <taxon>Bacilli</taxon>
        <taxon>Bacillales</taxon>
        <taxon>Sporolactobacillaceae</taxon>
        <taxon>Sporolactobacillus</taxon>
    </lineage>
</organism>
<evidence type="ECO:0000313" key="2">
    <source>
        <dbReference type="Proteomes" id="UP000326951"/>
    </source>
</evidence>
<proteinExistence type="predicted"/>
<reference evidence="1 2" key="1">
    <citation type="submission" date="2019-09" db="EMBL/GenBank/DDBJ databases">
        <title>Complete genome sequence of Sporolactobacillus terrae 70-3.</title>
        <authorList>
            <person name="Tanaka N."/>
            <person name="Shiwa Y."/>
            <person name="Fujita N."/>
            <person name="Tanasupawat S."/>
        </authorList>
    </citation>
    <scope>NUCLEOTIDE SEQUENCE [LARGE SCALE GENOMIC DNA]</scope>
    <source>
        <strain evidence="1 2">70-3</strain>
    </source>
</reference>
<evidence type="ECO:0000313" key="1">
    <source>
        <dbReference type="EMBL" id="BBN97473.1"/>
    </source>
</evidence>
<dbReference type="Proteomes" id="UP000326951">
    <property type="component" value="Chromosome"/>
</dbReference>
<name>A0A5K7WYQ3_9BACL</name>
<accession>A0A5K7WYQ3</accession>
<sequence length="49" mass="5550">MGEIAEMMLNGLLCEQCGCLIDGEETGHPRKCEDCAKPKKRRKKAKRNE</sequence>
<gene>
    <name evidence="1" type="ORF">St703_01780</name>
</gene>